<dbReference type="GO" id="GO:0016787">
    <property type="term" value="F:hydrolase activity"/>
    <property type="evidence" value="ECO:0007669"/>
    <property type="project" value="UniProtKB-UniRule"/>
</dbReference>
<feature type="active site" description="Proton acceptor" evidence="4">
    <location>
        <position position="196"/>
    </location>
</feature>
<feature type="region of interest" description="Disordered" evidence="5">
    <location>
        <begin position="292"/>
        <end position="314"/>
    </location>
</feature>
<dbReference type="InterPro" id="IPR002641">
    <property type="entry name" value="PNPLA_dom"/>
</dbReference>
<comment type="caution">
    <text evidence="7">The sequence shown here is derived from an EMBL/GenBank/DDBJ whole genome shotgun (WGS) entry which is preliminary data.</text>
</comment>
<dbReference type="PANTHER" id="PTHR14226">
    <property type="entry name" value="NEUROPATHY TARGET ESTERASE/SWISS CHEESE D.MELANOGASTER"/>
    <property type="match status" value="1"/>
</dbReference>
<feature type="short sequence motif" description="GXSXG" evidence="4">
    <location>
        <begin position="36"/>
        <end position="40"/>
    </location>
</feature>
<dbReference type="InterPro" id="IPR016035">
    <property type="entry name" value="Acyl_Trfase/lysoPLipase"/>
</dbReference>
<dbReference type="PANTHER" id="PTHR14226:SF57">
    <property type="entry name" value="BLR7027 PROTEIN"/>
    <property type="match status" value="1"/>
</dbReference>
<accession>A0A917PDF7</accession>
<feature type="short sequence motif" description="DGA/G" evidence="4">
    <location>
        <begin position="196"/>
        <end position="198"/>
    </location>
</feature>
<keyword evidence="1 4" id="KW-0378">Hydrolase</keyword>
<evidence type="ECO:0000313" key="8">
    <source>
        <dbReference type="Proteomes" id="UP000657574"/>
    </source>
</evidence>
<keyword evidence="8" id="KW-1185">Reference proteome</keyword>
<dbReference type="PROSITE" id="PS51635">
    <property type="entry name" value="PNPLA"/>
    <property type="match status" value="1"/>
</dbReference>
<feature type="domain" description="PNPLA" evidence="6">
    <location>
        <begin position="5"/>
        <end position="209"/>
    </location>
</feature>
<evidence type="ECO:0000256" key="3">
    <source>
        <dbReference type="ARBA" id="ARBA00023098"/>
    </source>
</evidence>
<dbReference type="Gene3D" id="3.40.1090.10">
    <property type="entry name" value="Cytosolic phospholipase A2 catalytic domain"/>
    <property type="match status" value="2"/>
</dbReference>
<evidence type="ECO:0000256" key="2">
    <source>
        <dbReference type="ARBA" id="ARBA00022963"/>
    </source>
</evidence>
<reference evidence="7" key="2">
    <citation type="submission" date="2020-09" db="EMBL/GenBank/DDBJ databases">
        <authorList>
            <person name="Sun Q."/>
            <person name="Ohkuma M."/>
        </authorList>
    </citation>
    <scope>NUCLEOTIDE SEQUENCE</scope>
    <source>
        <strain evidence="7">JCM 3086</strain>
    </source>
</reference>
<organism evidence="7 8">
    <name type="scientific">Streptomyces brasiliensis</name>
    <dbReference type="NCBI Taxonomy" id="1954"/>
    <lineage>
        <taxon>Bacteria</taxon>
        <taxon>Bacillati</taxon>
        <taxon>Actinomycetota</taxon>
        <taxon>Actinomycetes</taxon>
        <taxon>Kitasatosporales</taxon>
        <taxon>Streptomycetaceae</taxon>
        <taxon>Streptomyces</taxon>
    </lineage>
</organism>
<feature type="short sequence motif" description="GXGXXG" evidence="4">
    <location>
        <begin position="9"/>
        <end position="14"/>
    </location>
</feature>
<dbReference type="SUPFAM" id="SSF52151">
    <property type="entry name" value="FabD/lysophospholipase-like"/>
    <property type="match status" value="1"/>
</dbReference>
<evidence type="ECO:0000259" key="6">
    <source>
        <dbReference type="PROSITE" id="PS51635"/>
    </source>
</evidence>
<reference evidence="7" key="1">
    <citation type="journal article" date="2014" name="Int. J. Syst. Evol. Microbiol.">
        <title>Complete genome sequence of Corynebacterium casei LMG S-19264T (=DSM 44701T), isolated from a smear-ripened cheese.</title>
        <authorList>
            <consortium name="US DOE Joint Genome Institute (JGI-PGF)"/>
            <person name="Walter F."/>
            <person name="Albersmeier A."/>
            <person name="Kalinowski J."/>
            <person name="Ruckert C."/>
        </authorList>
    </citation>
    <scope>NUCLEOTIDE SEQUENCE</scope>
    <source>
        <strain evidence="7">JCM 3086</strain>
    </source>
</reference>
<dbReference type="Pfam" id="PF01734">
    <property type="entry name" value="Patatin"/>
    <property type="match status" value="1"/>
</dbReference>
<name>A0A917PDF7_9ACTN</name>
<keyword evidence="3 4" id="KW-0443">Lipid metabolism</keyword>
<dbReference type="AlphaFoldDB" id="A0A917PDF7"/>
<proteinExistence type="predicted"/>
<dbReference type="EMBL" id="BMQA01000137">
    <property type="protein sequence ID" value="GGJ71819.1"/>
    <property type="molecule type" value="Genomic_DNA"/>
</dbReference>
<gene>
    <name evidence="7" type="ORF">GCM10010121_098030</name>
</gene>
<dbReference type="Proteomes" id="UP000657574">
    <property type="component" value="Unassembled WGS sequence"/>
</dbReference>
<dbReference type="InterPro" id="IPR050301">
    <property type="entry name" value="NTE"/>
</dbReference>
<evidence type="ECO:0000256" key="4">
    <source>
        <dbReference type="PROSITE-ProRule" id="PRU01161"/>
    </source>
</evidence>
<sequence length="314" mass="33390">MTTAFVLSGGGSLGAAQVGMLRALTAHGIRPDLVVGASVGSLNAAYFAARPDAHGVEELVELWRQVGEHDVYPLQLSEVVRGLLGSFPLRPVRGAAAAFGLRNHVFPIDPLLILRAAAGRVNHLFGNRRFHRFLDHALPLSRIEDATLDLSVLAADACNGRGVLLTGGPAVPALLASIAVPGFHPPVEIDGRPLIDGAVANGTTLDHAIERGADEVYVLAPSLSCHVPAPPSTVLAMTIHGYNLLEEQRMNASIERARTQAKLHVVPSPSPVEISPIDFRQTVHLMQAATHSTNQWLDHDRQTDSSPATGPESR</sequence>
<evidence type="ECO:0000256" key="5">
    <source>
        <dbReference type="SAM" id="MobiDB-lite"/>
    </source>
</evidence>
<protein>
    <submittedName>
        <fullName evidence="7">Patatin</fullName>
    </submittedName>
</protein>
<evidence type="ECO:0000313" key="7">
    <source>
        <dbReference type="EMBL" id="GGJ71819.1"/>
    </source>
</evidence>
<keyword evidence="2 4" id="KW-0442">Lipid degradation</keyword>
<dbReference type="GO" id="GO:0016042">
    <property type="term" value="P:lipid catabolic process"/>
    <property type="evidence" value="ECO:0007669"/>
    <property type="project" value="UniProtKB-UniRule"/>
</dbReference>
<feature type="active site" description="Nucleophile" evidence="4">
    <location>
        <position position="38"/>
    </location>
</feature>
<evidence type="ECO:0000256" key="1">
    <source>
        <dbReference type="ARBA" id="ARBA00022801"/>
    </source>
</evidence>